<evidence type="ECO:0000313" key="2">
    <source>
        <dbReference type="EMBL" id="PWN21159.1"/>
    </source>
</evidence>
<evidence type="ECO:0000256" key="1">
    <source>
        <dbReference type="SAM" id="MobiDB-lite"/>
    </source>
</evidence>
<name>A0A316U7E9_9BASI</name>
<protein>
    <submittedName>
        <fullName evidence="2">Uncharacterized protein</fullName>
    </submittedName>
</protein>
<sequence>MSEPIVDLDSSMAGSPAFSTGSREAHQKEGSAPKSGRPTPDPQSPSPIGNLMEDLEALALGQNPPLGDSGASDLGVLERGVSSLDLRARADTTKANATPPNPPLGDSGASYLGVLERGVSSLDLRERADTTKANSTQRHAEVADQGEARGSEVGGEREEERRVERERVVEGMGGARERQGSRGQRGGPKEGPRKRKGVGNKEIGTAAYHANRKRKARKIKKEKTPYIRRKWERTRAEGAPIIARAAAAAAQVAAQVAVVAASTAEIQAGEARSAAISGEPARADAAARAARVAYGMVLGARATVAVLASTARAEADEAQAAGEAGDATADTKADVQDVLQSAEDADDEEAIALGQVAAAAASAASATTAASTAAAAAEAQAAVELQRGKARQHAEERGDERLKEKAMDTWRPKQGAQEEVEGKKREGVDEERVDEGRVDEGRVDEGRVDEERVEEERVNEERVDEGGAISVAKTDSPPVI</sequence>
<feature type="compositionally biased region" description="Basic and acidic residues" evidence="1">
    <location>
        <begin position="138"/>
        <end position="180"/>
    </location>
</feature>
<gene>
    <name evidence="2" type="ORF">BCV69DRAFT_312413</name>
</gene>
<feature type="compositionally biased region" description="Basic and acidic residues" evidence="1">
    <location>
        <begin position="434"/>
        <end position="465"/>
    </location>
</feature>
<evidence type="ECO:0000313" key="3">
    <source>
        <dbReference type="Proteomes" id="UP000245942"/>
    </source>
</evidence>
<feature type="region of interest" description="Disordered" evidence="1">
    <location>
        <begin position="365"/>
        <end position="480"/>
    </location>
</feature>
<proteinExistence type="predicted"/>
<dbReference type="EMBL" id="KZ819326">
    <property type="protein sequence ID" value="PWN21159.1"/>
    <property type="molecule type" value="Genomic_DNA"/>
</dbReference>
<keyword evidence="3" id="KW-1185">Reference proteome</keyword>
<feature type="compositionally biased region" description="Low complexity" evidence="1">
    <location>
        <begin position="365"/>
        <end position="382"/>
    </location>
</feature>
<dbReference type="AlphaFoldDB" id="A0A316U7E9"/>
<reference evidence="2 3" key="1">
    <citation type="journal article" date="2018" name="Mol. Biol. Evol.">
        <title>Broad Genomic Sampling Reveals a Smut Pathogenic Ancestry of the Fungal Clade Ustilaginomycotina.</title>
        <authorList>
            <person name="Kijpornyongpan T."/>
            <person name="Mondo S.J."/>
            <person name="Barry K."/>
            <person name="Sandor L."/>
            <person name="Lee J."/>
            <person name="Lipzen A."/>
            <person name="Pangilinan J."/>
            <person name="LaButti K."/>
            <person name="Hainaut M."/>
            <person name="Henrissat B."/>
            <person name="Grigoriev I.V."/>
            <person name="Spatafora J.W."/>
            <person name="Aime M.C."/>
        </authorList>
    </citation>
    <scope>NUCLEOTIDE SEQUENCE [LARGE SCALE GENOMIC DNA]</scope>
    <source>
        <strain evidence="2 3">MCA 4718</strain>
    </source>
</reference>
<organism evidence="2 3">
    <name type="scientific">Pseudomicrostroma glucosiphilum</name>
    <dbReference type="NCBI Taxonomy" id="1684307"/>
    <lineage>
        <taxon>Eukaryota</taxon>
        <taxon>Fungi</taxon>
        <taxon>Dikarya</taxon>
        <taxon>Basidiomycota</taxon>
        <taxon>Ustilaginomycotina</taxon>
        <taxon>Exobasidiomycetes</taxon>
        <taxon>Microstromatales</taxon>
        <taxon>Microstromatales incertae sedis</taxon>
        <taxon>Pseudomicrostroma</taxon>
    </lineage>
</organism>
<dbReference type="GeneID" id="37016658"/>
<feature type="region of interest" description="Disordered" evidence="1">
    <location>
        <begin position="87"/>
        <end position="200"/>
    </location>
</feature>
<dbReference type="RefSeq" id="XP_025348319.1">
    <property type="nucleotide sequence ID" value="XM_025494924.1"/>
</dbReference>
<accession>A0A316U7E9</accession>
<dbReference type="Proteomes" id="UP000245942">
    <property type="component" value="Unassembled WGS sequence"/>
</dbReference>
<feature type="region of interest" description="Disordered" evidence="1">
    <location>
        <begin position="1"/>
        <end position="74"/>
    </location>
</feature>
<feature type="compositionally biased region" description="Basic and acidic residues" evidence="1">
    <location>
        <begin position="392"/>
        <end position="411"/>
    </location>
</feature>